<dbReference type="GO" id="GO:0008360">
    <property type="term" value="P:regulation of cell shape"/>
    <property type="evidence" value="ECO:0007669"/>
    <property type="project" value="UniProtKB-UniRule"/>
</dbReference>
<comment type="pathway">
    <text evidence="1 6">Cell wall biogenesis; peptidoglycan biosynthesis.</text>
</comment>
<dbReference type="EMBL" id="MFJF01000019">
    <property type="protein sequence ID" value="OGG06024.1"/>
    <property type="molecule type" value="Genomic_DNA"/>
</dbReference>
<dbReference type="PANTHER" id="PTHR30582">
    <property type="entry name" value="L,D-TRANSPEPTIDASE"/>
    <property type="match status" value="1"/>
</dbReference>
<dbReference type="InterPro" id="IPR038063">
    <property type="entry name" value="Transpep_catalytic_dom"/>
</dbReference>
<name>A0A1F5Z124_9BACT</name>
<evidence type="ECO:0000256" key="7">
    <source>
        <dbReference type="SAM" id="Phobius"/>
    </source>
</evidence>
<evidence type="ECO:0000256" key="1">
    <source>
        <dbReference type="ARBA" id="ARBA00004752"/>
    </source>
</evidence>
<feature type="active site" description="Proton donor/acceptor" evidence="6">
    <location>
        <position position="124"/>
    </location>
</feature>
<feature type="active site" description="Nucleophile" evidence="6">
    <location>
        <position position="140"/>
    </location>
</feature>
<keyword evidence="3 6" id="KW-0133">Cell shape</keyword>
<dbReference type="PANTHER" id="PTHR30582:SF2">
    <property type="entry name" value="L,D-TRANSPEPTIDASE YCIB-RELATED"/>
    <property type="match status" value="1"/>
</dbReference>
<organism evidence="9 10">
    <name type="scientific">Candidatus Gottesmanbacteria bacterium RIFCSPHIGHO2_01_FULL_40_15</name>
    <dbReference type="NCBI Taxonomy" id="1798376"/>
    <lineage>
        <taxon>Bacteria</taxon>
        <taxon>Candidatus Gottesmaniibacteriota</taxon>
    </lineage>
</organism>
<keyword evidence="4 6" id="KW-0573">Peptidoglycan synthesis</keyword>
<feature type="domain" description="L,D-TPase catalytic" evidence="8">
    <location>
        <begin position="46"/>
        <end position="164"/>
    </location>
</feature>
<dbReference type="AlphaFoldDB" id="A0A1F5Z124"/>
<evidence type="ECO:0000313" key="9">
    <source>
        <dbReference type="EMBL" id="OGG06024.1"/>
    </source>
</evidence>
<keyword evidence="7" id="KW-0472">Membrane</keyword>
<gene>
    <name evidence="9" type="ORF">A2777_00720</name>
</gene>
<evidence type="ECO:0000256" key="3">
    <source>
        <dbReference type="ARBA" id="ARBA00022960"/>
    </source>
</evidence>
<dbReference type="InterPro" id="IPR050979">
    <property type="entry name" value="LD-transpeptidase"/>
</dbReference>
<dbReference type="GO" id="GO:0071972">
    <property type="term" value="F:peptidoglycan L,D-transpeptidase activity"/>
    <property type="evidence" value="ECO:0007669"/>
    <property type="project" value="TreeGrafter"/>
</dbReference>
<keyword evidence="2" id="KW-0808">Transferase</keyword>
<comment type="caution">
    <text evidence="9">The sequence shown here is derived from an EMBL/GenBank/DDBJ whole genome shotgun (WGS) entry which is preliminary data.</text>
</comment>
<sequence length="164" mass="19234">MPNSYYFCYIINVVVKRFYIIFILFITVFFLLPSKTFSSEIITDRKLITVDLGKQMLFAWEGGRIIHQTRVSSGLTRTPTVKGSFSIRLKIPSQTMRGGSKYYGRYEYKNVPNVMYFYRDYAIHGAYWHNSFGRPKSHGCVNVPLDSAKWLFDWAEYGTRVEVF</sequence>
<dbReference type="GO" id="GO:0018104">
    <property type="term" value="P:peptidoglycan-protein cross-linking"/>
    <property type="evidence" value="ECO:0007669"/>
    <property type="project" value="TreeGrafter"/>
</dbReference>
<evidence type="ECO:0000256" key="6">
    <source>
        <dbReference type="PROSITE-ProRule" id="PRU01373"/>
    </source>
</evidence>
<evidence type="ECO:0000256" key="5">
    <source>
        <dbReference type="ARBA" id="ARBA00023316"/>
    </source>
</evidence>
<dbReference type="SUPFAM" id="SSF141523">
    <property type="entry name" value="L,D-transpeptidase catalytic domain-like"/>
    <property type="match status" value="1"/>
</dbReference>
<dbReference type="UniPathway" id="UPA00219"/>
<keyword evidence="7" id="KW-0812">Transmembrane</keyword>
<evidence type="ECO:0000313" key="10">
    <source>
        <dbReference type="Proteomes" id="UP000177354"/>
    </source>
</evidence>
<dbReference type="Pfam" id="PF03734">
    <property type="entry name" value="YkuD"/>
    <property type="match status" value="1"/>
</dbReference>
<reference evidence="9 10" key="1">
    <citation type="journal article" date="2016" name="Nat. Commun.">
        <title>Thousands of microbial genomes shed light on interconnected biogeochemical processes in an aquifer system.</title>
        <authorList>
            <person name="Anantharaman K."/>
            <person name="Brown C.T."/>
            <person name="Hug L.A."/>
            <person name="Sharon I."/>
            <person name="Castelle C.J."/>
            <person name="Probst A.J."/>
            <person name="Thomas B.C."/>
            <person name="Singh A."/>
            <person name="Wilkins M.J."/>
            <person name="Karaoz U."/>
            <person name="Brodie E.L."/>
            <person name="Williams K.H."/>
            <person name="Hubbard S.S."/>
            <person name="Banfield J.F."/>
        </authorList>
    </citation>
    <scope>NUCLEOTIDE SEQUENCE [LARGE SCALE GENOMIC DNA]</scope>
</reference>
<dbReference type="PROSITE" id="PS52029">
    <property type="entry name" value="LD_TPASE"/>
    <property type="match status" value="1"/>
</dbReference>
<dbReference type="GO" id="GO:0005576">
    <property type="term" value="C:extracellular region"/>
    <property type="evidence" value="ECO:0007669"/>
    <property type="project" value="TreeGrafter"/>
</dbReference>
<evidence type="ECO:0000256" key="2">
    <source>
        <dbReference type="ARBA" id="ARBA00022679"/>
    </source>
</evidence>
<accession>A0A1F5Z124</accession>
<dbReference type="Gene3D" id="2.40.440.10">
    <property type="entry name" value="L,D-transpeptidase catalytic domain-like"/>
    <property type="match status" value="1"/>
</dbReference>
<keyword evidence="7" id="KW-1133">Transmembrane helix</keyword>
<dbReference type="Proteomes" id="UP000177354">
    <property type="component" value="Unassembled WGS sequence"/>
</dbReference>
<dbReference type="GO" id="GO:0071555">
    <property type="term" value="P:cell wall organization"/>
    <property type="evidence" value="ECO:0007669"/>
    <property type="project" value="UniProtKB-UniRule"/>
</dbReference>
<proteinExistence type="predicted"/>
<protein>
    <recommendedName>
        <fullName evidence="8">L,D-TPase catalytic domain-containing protein</fullName>
    </recommendedName>
</protein>
<dbReference type="CDD" id="cd16913">
    <property type="entry name" value="YkuD_like"/>
    <property type="match status" value="1"/>
</dbReference>
<dbReference type="InterPro" id="IPR005490">
    <property type="entry name" value="LD_TPept_cat_dom"/>
</dbReference>
<evidence type="ECO:0000256" key="4">
    <source>
        <dbReference type="ARBA" id="ARBA00022984"/>
    </source>
</evidence>
<keyword evidence="5 6" id="KW-0961">Cell wall biogenesis/degradation</keyword>
<dbReference type="GO" id="GO:0016740">
    <property type="term" value="F:transferase activity"/>
    <property type="evidence" value="ECO:0007669"/>
    <property type="project" value="UniProtKB-KW"/>
</dbReference>
<feature type="transmembrane region" description="Helical" evidence="7">
    <location>
        <begin position="6"/>
        <end position="32"/>
    </location>
</feature>
<evidence type="ECO:0000259" key="8">
    <source>
        <dbReference type="PROSITE" id="PS52029"/>
    </source>
</evidence>